<organism evidence="1">
    <name type="scientific">Arundo donax</name>
    <name type="common">Giant reed</name>
    <name type="synonym">Donax arundinaceus</name>
    <dbReference type="NCBI Taxonomy" id="35708"/>
    <lineage>
        <taxon>Eukaryota</taxon>
        <taxon>Viridiplantae</taxon>
        <taxon>Streptophyta</taxon>
        <taxon>Embryophyta</taxon>
        <taxon>Tracheophyta</taxon>
        <taxon>Spermatophyta</taxon>
        <taxon>Magnoliopsida</taxon>
        <taxon>Liliopsida</taxon>
        <taxon>Poales</taxon>
        <taxon>Poaceae</taxon>
        <taxon>PACMAD clade</taxon>
        <taxon>Arundinoideae</taxon>
        <taxon>Arundineae</taxon>
        <taxon>Arundo</taxon>
    </lineage>
</organism>
<sequence>MRKLRRTEQGYTCIHPCCKLVVVDNAQTEPRKEEP</sequence>
<protein>
    <submittedName>
        <fullName evidence="1">Uncharacterized protein</fullName>
    </submittedName>
</protein>
<accession>A0A0A9FCA8</accession>
<reference evidence="1" key="2">
    <citation type="journal article" date="2015" name="Data Brief">
        <title>Shoot transcriptome of the giant reed, Arundo donax.</title>
        <authorList>
            <person name="Barrero R.A."/>
            <person name="Guerrero F.D."/>
            <person name="Moolhuijzen P."/>
            <person name="Goolsby J.A."/>
            <person name="Tidwell J."/>
            <person name="Bellgard S.E."/>
            <person name="Bellgard M.I."/>
        </authorList>
    </citation>
    <scope>NUCLEOTIDE SEQUENCE</scope>
    <source>
        <tissue evidence="1">Shoot tissue taken approximately 20 cm above the soil surface</tissue>
    </source>
</reference>
<proteinExistence type="predicted"/>
<name>A0A0A9FCA8_ARUDO</name>
<dbReference type="EMBL" id="GBRH01187271">
    <property type="protein sequence ID" value="JAE10625.1"/>
    <property type="molecule type" value="Transcribed_RNA"/>
</dbReference>
<evidence type="ECO:0000313" key="1">
    <source>
        <dbReference type="EMBL" id="JAE10625.1"/>
    </source>
</evidence>
<dbReference type="AlphaFoldDB" id="A0A0A9FCA8"/>
<reference evidence="1" key="1">
    <citation type="submission" date="2014-09" db="EMBL/GenBank/DDBJ databases">
        <authorList>
            <person name="Magalhaes I.L.F."/>
            <person name="Oliveira U."/>
            <person name="Santos F.R."/>
            <person name="Vidigal T.H.D.A."/>
            <person name="Brescovit A.D."/>
            <person name="Santos A.J."/>
        </authorList>
    </citation>
    <scope>NUCLEOTIDE SEQUENCE</scope>
    <source>
        <tissue evidence="1">Shoot tissue taken approximately 20 cm above the soil surface</tissue>
    </source>
</reference>